<keyword evidence="3" id="KW-0496">Mitochondrion</keyword>
<keyword evidence="4" id="KW-0687">Ribonucleoprotein</keyword>
<keyword evidence="10" id="KW-1185">Reference proteome</keyword>
<dbReference type="Gene3D" id="3.30.980.10">
    <property type="entry name" value="Threonyl-trna Synthetase, Chain A, domain 2"/>
    <property type="match status" value="1"/>
</dbReference>
<evidence type="ECO:0000313" key="9">
    <source>
        <dbReference type="EMBL" id="CAD7254220.1"/>
    </source>
</evidence>
<dbReference type="Proteomes" id="UP000677054">
    <property type="component" value="Unassembled WGS sequence"/>
</dbReference>
<dbReference type="InterPro" id="IPR050062">
    <property type="entry name" value="Pro-tRNA_synthetase"/>
</dbReference>
<gene>
    <name evidence="9" type="ORF">DSTB1V02_LOCUS13966</name>
</gene>
<dbReference type="InterPro" id="IPR012676">
    <property type="entry name" value="TGS-like"/>
</dbReference>
<dbReference type="GO" id="GO:0005840">
    <property type="term" value="C:ribosome"/>
    <property type="evidence" value="ECO:0007669"/>
    <property type="project" value="UniProtKB-KW"/>
</dbReference>
<sequence length="323" mass="36826">MRLLPSIKCKNAALSCFRYISEASSSAASVDQHDVLAKRNAMFNKEQERQRSLIARLEKIEVQYEGAPKNATLIMNKGLSTPFDCARHLTEMLLKRSCIAEVNGVPWDMHKPLVEDCRLRLLHFHDQDPFVANKTFWRSCSFMLGAVIESAFKDGVTVHLHSFPPPDVKSGSFVHDAQLGLPDWSPRKEELQILSVQMVKLAYRELKFERLEVSKDLALDMFQDNPHKRKQIPDIAEHSEGNVVLYRIGEHIDISKGPMMGSTRFLGRCTVAAVHRVQKDGLDLYRFQGVALPYGMLLNHFAYGLIEERGRLLNHGWSRAQAW</sequence>
<keyword evidence="2" id="KW-0689">Ribosomal protein</keyword>
<proteinExistence type="inferred from homology"/>
<evidence type="ECO:0000256" key="5">
    <source>
        <dbReference type="ARBA" id="ARBA00061231"/>
    </source>
</evidence>
<name>A0A7R9AI82_9CRUS</name>
<evidence type="ECO:0000256" key="1">
    <source>
        <dbReference type="ARBA" id="ARBA00004173"/>
    </source>
</evidence>
<reference evidence="9" key="1">
    <citation type="submission" date="2020-11" db="EMBL/GenBank/DDBJ databases">
        <authorList>
            <person name="Tran Van P."/>
        </authorList>
    </citation>
    <scope>NUCLEOTIDE SEQUENCE</scope>
</reference>
<dbReference type="FunFam" id="3.30.980.10:FF:000006">
    <property type="entry name" value="39S ribosomal protein L39, mitochondrial"/>
    <property type="match status" value="1"/>
</dbReference>
<dbReference type="GO" id="GO:1990904">
    <property type="term" value="C:ribonucleoprotein complex"/>
    <property type="evidence" value="ECO:0007669"/>
    <property type="project" value="UniProtKB-KW"/>
</dbReference>
<evidence type="ECO:0000313" key="10">
    <source>
        <dbReference type="Proteomes" id="UP000677054"/>
    </source>
</evidence>
<dbReference type="GO" id="GO:0005739">
    <property type="term" value="C:mitochondrion"/>
    <property type="evidence" value="ECO:0007669"/>
    <property type="project" value="UniProtKB-SubCell"/>
</dbReference>
<evidence type="ECO:0000256" key="3">
    <source>
        <dbReference type="ARBA" id="ARBA00023128"/>
    </source>
</evidence>
<dbReference type="EMBL" id="CAJPEV010008375">
    <property type="protein sequence ID" value="CAG0905243.1"/>
    <property type="molecule type" value="Genomic_DNA"/>
</dbReference>
<dbReference type="SUPFAM" id="SSF81271">
    <property type="entry name" value="TGS-like"/>
    <property type="match status" value="1"/>
</dbReference>
<dbReference type="Gene3D" id="3.10.20.30">
    <property type="match status" value="1"/>
</dbReference>
<evidence type="ECO:0000259" key="8">
    <source>
        <dbReference type="Pfam" id="PF02824"/>
    </source>
</evidence>
<feature type="domain" description="TGS" evidence="8">
    <location>
        <begin position="80"/>
        <end position="122"/>
    </location>
</feature>
<accession>A0A7R9AI82</accession>
<evidence type="ECO:0000256" key="7">
    <source>
        <dbReference type="ARBA" id="ARBA00075914"/>
    </source>
</evidence>
<protein>
    <recommendedName>
        <fullName evidence="6">Large ribosomal subunit protein mL39</fullName>
    </recommendedName>
    <alternativeName>
        <fullName evidence="7">39S ribosomal protein L39, mitochondrial</fullName>
    </alternativeName>
</protein>
<dbReference type="InterPro" id="IPR018163">
    <property type="entry name" value="Thr/Ala-tRNA-synth_IIc_edit"/>
</dbReference>
<dbReference type="SUPFAM" id="SSF55186">
    <property type="entry name" value="ThrRS/AlaRS common domain"/>
    <property type="match status" value="1"/>
</dbReference>
<dbReference type="PANTHER" id="PTHR42753:SF9">
    <property type="entry name" value="LARGE RIBOSOMAL SUBUNIT PROTEIN ML39"/>
    <property type="match status" value="1"/>
</dbReference>
<organism evidence="9">
    <name type="scientific">Darwinula stevensoni</name>
    <dbReference type="NCBI Taxonomy" id="69355"/>
    <lineage>
        <taxon>Eukaryota</taxon>
        <taxon>Metazoa</taxon>
        <taxon>Ecdysozoa</taxon>
        <taxon>Arthropoda</taxon>
        <taxon>Crustacea</taxon>
        <taxon>Oligostraca</taxon>
        <taxon>Ostracoda</taxon>
        <taxon>Podocopa</taxon>
        <taxon>Podocopida</taxon>
        <taxon>Darwinulocopina</taxon>
        <taxon>Darwinuloidea</taxon>
        <taxon>Darwinulidae</taxon>
        <taxon>Darwinula</taxon>
    </lineage>
</organism>
<dbReference type="OrthoDB" id="5870821at2759"/>
<comment type="similarity">
    <text evidence="5">Belongs to the mitochondrion-specific ribosomal protein mL39 family.</text>
</comment>
<dbReference type="Pfam" id="PF02824">
    <property type="entry name" value="TGS"/>
    <property type="match status" value="1"/>
</dbReference>
<comment type="subcellular location">
    <subcellularLocation>
        <location evidence="1">Mitochondrion</location>
    </subcellularLocation>
</comment>
<dbReference type="EMBL" id="LR907893">
    <property type="protein sequence ID" value="CAD7254220.1"/>
    <property type="molecule type" value="Genomic_DNA"/>
</dbReference>
<evidence type="ECO:0000256" key="2">
    <source>
        <dbReference type="ARBA" id="ARBA00022980"/>
    </source>
</evidence>
<dbReference type="InterPro" id="IPR012675">
    <property type="entry name" value="Beta-grasp_dom_sf"/>
</dbReference>
<dbReference type="PANTHER" id="PTHR42753">
    <property type="entry name" value="MITOCHONDRIAL RIBOSOME PROTEIN L39/PROLYL-TRNA LIGASE FAMILY MEMBER"/>
    <property type="match status" value="1"/>
</dbReference>
<dbReference type="GO" id="GO:0000166">
    <property type="term" value="F:nucleotide binding"/>
    <property type="evidence" value="ECO:0007669"/>
    <property type="project" value="InterPro"/>
</dbReference>
<dbReference type="InterPro" id="IPR004095">
    <property type="entry name" value="TGS"/>
</dbReference>
<dbReference type="AlphaFoldDB" id="A0A7R9AI82"/>
<dbReference type="GO" id="GO:0003723">
    <property type="term" value="F:RNA binding"/>
    <property type="evidence" value="ECO:0007669"/>
    <property type="project" value="TreeGrafter"/>
</dbReference>
<dbReference type="CDD" id="cd01667">
    <property type="entry name" value="TGS_ThrRS"/>
    <property type="match status" value="1"/>
</dbReference>
<evidence type="ECO:0000256" key="4">
    <source>
        <dbReference type="ARBA" id="ARBA00023274"/>
    </source>
</evidence>
<evidence type="ECO:0000256" key="6">
    <source>
        <dbReference type="ARBA" id="ARBA00071662"/>
    </source>
</evidence>